<feature type="transmembrane region" description="Helical" evidence="2">
    <location>
        <begin position="149"/>
        <end position="166"/>
    </location>
</feature>
<reference evidence="3 4" key="1">
    <citation type="submission" date="2019-02" db="EMBL/GenBank/DDBJ databases">
        <title>Genomic Encyclopedia of Archaeal and Bacterial Type Strains, Phase II (KMG-II): from individual species to whole genera.</title>
        <authorList>
            <person name="Goeker M."/>
        </authorList>
    </citation>
    <scope>NUCLEOTIDE SEQUENCE [LARGE SCALE GENOMIC DNA]</scope>
    <source>
        <strain evidence="3 4">DSM 18328</strain>
    </source>
</reference>
<dbReference type="Proteomes" id="UP000291097">
    <property type="component" value="Unassembled WGS sequence"/>
</dbReference>
<feature type="transmembrane region" description="Helical" evidence="2">
    <location>
        <begin position="204"/>
        <end position="231"/>
    </location>
</feature>
<dbReference type="Pfam" id="PF04018">
    <property type="entry name" value="VCA0040-like"/>
    <property type="match status" value="1"/>
</dbReference>
<keyword evidence="2" id="KW-0812">Transmembrane</keyword>
<feature type="transmembrane region" description="Helical" evidence="2">
    <location>
        <begin position="267"/>
        <end position="285"/>
    </location>
</feature>
<evidence type="ECO:0000256" key="1">
    <source>
        <dbReference type="SAM" id="MobiDB-lite"/>
    </source>
</evidence>
<evidence type="ECO:0000313" key="3">
    <source>
        <dbReference type="EMBL" id="RZV11887.1"/>
    </source>
</evidence>
<dbReference type="PANTHER" id="PTHR37308">
    <property type="entry name" value="INTEGRAL MEMBRANE PROTEIN"/>
    <property type="match status" value="1"/>
</dbReference>
<sequence length="353" mass="36582">MTSVRTCNRNGSLNGPIGDSGSERTHIRTDRPERMEYERSDAVDDRLEWLRTYGYGLCMGTADALPGVSGGTVALLLGFYGRLIAAVTAFTPWRAAAVLRGYHPDRRTKAREALLELDLGFLLPLGVGIITAVVVVADAVSSLAQSHPVAMFGFFTGLIAASVITLGRSLTIDSPTHIGVAVTGASLALLVAADIVSLPGSGPMVIVLAGAIAVSAMILPGISGSLILILLGQYVFLSSELSAFVHALGDLLSGGSLAAVTDPGTTVVLFVVGGATGLLTIARVVRIALDRHRGLTLVFLVSLIAGSVPAPLTNIAKTHAWTTEIITLTAAWAVVGAIALFGLEYLVGGFEPE</sequence>
<feature type="transmembrane region" description="Helical" evidence="2">
    <location>
        <begin position="325"/>
        <end position="347"/>
    </location>
</feature>
<evidence type="ECO:0000256" key="2">
    <source>
        <dbReference type="SAM" id="Phobius"/>
    </source>
</evidence>
<organism evidence="3 4">
    <name type="scientific">Natrinema hispanicum</name>
    <dbReference type="NCBI Taxonomy" id="392421"/>
    <lineage>
        <taxon>Archaea</taxon>
        <taxon>Methanobacteriati</taxon>
        <taxon>Methanobacteriota</taxon>
        <taxon>Stenosarchaea group</taxon>
        <taxon>Halobacteria</taxon>
        <taxon>Halobacteriales</taxon>
        <taxon>Natrialbaceae</taxon>
        <taxon>Natrinema</taxon>
    </lineage>
</organism>
<dbReference type="InterPro" id="IPR007163">
    <property type="entry name" value="VCA0040-like"/>
</dbReference>
<dbReference type="PANTHER" id="PTHR37308:SF1">
    <property type="entry name" value="POLYPRENYL-PHOSPHATE TRANSPORTER"/>
    <property type="match status" value="1"/>
</dbReference>
<accession>A0A482YCE8</accession>
<dbReference type="AlphaFoldDB" id="A0A482YCE8"/>
<feature type="transmembrane region" description="Helical" evidence="2">
    <location>
        <begin position="294"/>
        <end position="313"/>
    </location>
</feature>
<keyword evidence="2" id="KW-0472">Membrane</keyword>
<keyword evidence="2" id="KW-1133">Transmembrane helix</keyword>
<proteinExistence type="predicted"/>
<feature type="transmembrane region" description="Helical" evidence="2">
    <location>
        <begin position="178"/>
        <end position="198"/>
    </location>
</feature>
<evidence type="ECO:0000313" key="4">
    <source>
        <dbReference type="Proteomes" id="UP000291097"/>
    </source>
</evidence>
<name>A0A482YCE8_9EURY</name>
<protein>
    <submittedName>
        <fullName evidence="3">Putative membrane protein</fullName>
    </submittedName>
</protein>
<feature type="compositionally biased region" description="Polar residues" evidence="1">
    <location>
        <begin position="1"/>
        <end position="13"/>
    </location>
</feature>
<feature type="region of interest" description="Disordered" evidence="1">
    <location>
        <begin position="1"/>
        <end position="29"/>
    </location>
</feature>
<comment type="caution">
    <text evidence="3">The sequence shown here is derived from an EMBL/GenBank/DDBJ whole genome shotgun (WGS) entry which is preliminary data.</text>
</comment>
<feature type="transmembrane region" description="Helical" evidence="2">
    <location>
        <begin position="73"/>
        <end position="93"/>
    </location>
</feature>
<feature type="transmembrane region" description="Helical" evidence="2">
    <location>
        <begin position="114"/>
        <end position="137"/>
    </location>
</feature>
<dbReference type="EMBL" id="SHMP01000003">
    <property type="protein sequence ID" value="RZV11887.1"/>
    <property type="molecule type" value="Genomic_DNA"/>
</dbReference>
<gene>
    <name evidence="3" type="ORF">BDK88_0774</name>
</gene>